<dbReference type="PROSITE" id="PS51257">
    <property type="entry name" value="PROKAR_LIPOPROTEIN"/>
    <property type="match status" value="1"/>
</dbReference>
<dbReference type="RefSeq" id="WP_345374379.1">
    <property type="nucleotide sequence ID" value="NZ_BAABLM010000002.1"/>
</dbReference>
<dbReference type="InterPro" id="IPR005754">
    <property type="entry name" value="Sortase"/>
</dbReference>
<evidence type="ECO:0000313" key="5">
    <source>
        <dbReference type="Proteomes" id="UP001501295"/>
    </source>
</evidence>
<dbReference type="InterPro" id="IPR042001">
    <property type="entry name" value="Sortase_F"/>
</dbReference>
<sequence length="237" mass="23503">MTGIRRFARPRIPRSVVVCFVAGLAVVGLAACSTSGSGSGSAGSGSTSLGSTGSTSSATASAGAGAAGSVQDPDTQSLSDAPAAGVVPTRIAIPAIGIDASMQDLAIGAQGELDPPTNATDAGWYAKGVVPGAVGPAIIAGHIDSTTGPGVFLHLNKLVAGDQVTVTMSSGSVETWRVASSLQSAKSNFPTSDVYGTTPTPQLRLITCQGTFDPKIGHYDDNLIVFADLVSSTPPTS</sequence>
<accession>A0ABP8VRC4</accession>
<dbReference type="SUPFAM" id="SSF63817">
    <property type="entry name" value="Sortase"/>
    <property type="match status" value="1"/>
</dbReference>
<evidence type="ECO:0000313" key="4">
    <source>
        <dbReference type="EMBL" id="GAA4670330.1"/>
    </source>
</evidence>
<keyword evidence="3" id="KW-0732">Signal</keyword>
<feature type="compositionally biased region" description="Low complexity" evidence="2">
    <location>
        <begin position="44"/>
        <end position="69"/>
    </location>
</feature>
<feature type="region of interest" description="Disordered" evidence="2">
    <location>
        <begin position="36"/>
        <end position="82"/>
    </location>
</feature>
<gene>
    <name evidence="4" type="ORF">GCM10025780_12150</name>
</gene>
<evidence type="ECO:0000256" key="2">
    <source>
        <dbReference type="SAM" id="MobiDB-lite"/>
    </source>
</evidence>
<evidence type="ECO:0008006" key="6">
    <source>
        <dbReference type="Google" id="ProtNLM"/>
    </source>
</evidence>
<evidence type="ECO:0000256" key="3">
    <source>
        <dbReference type="SAM" id="SignalP"/>
    </source>
</evidence>
<dbReference type="Pfam" id="PF04203">
    <property type="entry name" value="Sortase"/>
    <property type="match status" value="1"/>
</dbReference>
<reference evidence="5" key="1">
    <citation type="journal article" date="2019" name="Int. J. Syst. Evol. Microbiol.">
        <title>The Global Catalogue of Microorganisms (GCM) 10K type strain sequencing project: providing services to taxonomists for standard genome sequencing and annotation.</title>
        <authorList>
            <consortium name="The Broad Institute Genomics Platform"/>
            <consortium name="The Broad Institute Genome Sequencing Center for Infectious Disease"/>
            <person name="Wu L."/>
            <person name="Ma J."/>
        </authorList>
    </citation>
    <scope>NUCLEOTIDE SEQUENCE [LARGE SCALE GENOMIC DNA]</scope>
    <source>
        <strain evidence="5">JCM 18956</strain>
    </source>
</reference>
<keyword evidence="5" id="KW-1185">Reference proteome</keyword>
<dbReference type="Proteomes" id="UP001501295">
    <property type="component" value="Unassembled WGS sequence"/>
</dbReference>
<organism evidence="4 5">
    <name type="scientific">Frondihabitans cladoniiphilus</name>
    <dbReference type="NCBI Taxonomy" id="715785"/>
    <lineage>
        <taxon>Bacteria</taxon>
        <taxon>Bacillati</taxon>
        <taxon>Actinomycetota</taxon>
        <taxon>Actinomycetes</taxon>
        <taxon>Micrococcales</taxon>
        <taxon>Microbacteriaceae</taxon>
        <taxon>Frondihabitans</taxon>
    </lineage>
</organism>
<dbReference type="InterPro" id="IPR023365">
    <property type="entry name" value="Sortase_dom-sf"/>
</dbReference>
<dbReference type="Gene3D" id="2.40.260.10">
    <property type="entry name" value="Sortase"/>
    <property type="match status" value="1"/>
</dbReference>
<dbReference type="EMBL" id="BAABLM010000002">
    <property type="protein sequence ID" value="GAA4670330.1"/>
    <property type="molecule type" value="Genomic_DNA"/>
</dbReference>
<comment type="caution">
    <text evidence="4">The sequence shown here is derived from an EMBL/GenBank/DDBJ whole genome shotgun (WGS) entry which is preliminary data.</text>
</comment>
<name>A0ABP8VRC4_9MICO</name>
<dbReference type="CDD" id="cd05829">
    <property type="entry name" value="Sortase_F"/>
    <property type="match status" value="1"/>
</dbReference>
<evidence type="ECO:0000256" key="1">
    <source>
        <dbReference type="ARBA" id="ARBA00022801"/>
    </source>
</evidence>
<feature type="signal peptide" evidence="3">
    <location>
        <begin position="1"/>
        <end position="30"/>
    </location>
</feature>
<feature type="chain" id="PRO_5045117458" description="Sortase family protein" evidence="3">
    <location>
        <begin position="31"/>
        <end position="237"/>
    </location>
</feature>
<proteinExistence type="predicted"/>
<keyword evidence="1" id="KW-0378">Hydrolase</keyword>
<protein>
    <recommendedName>
        <fullName evidence="6">Sortase family protein</fullName>
    </recommendedName>
</protein>